<proteinExistence type="predicted"/>
<organism evidence="1">
    <name type="scientific">Solanum chacoense</name>
    <name type="common">Chaco potato</name>
    <dbReference type="NCBI Taxonomy" id="4108"/>
    <lineage>
        <taxon>Eukaryota</taxon>
        <taxon>Viridiplantae</taxon>
        <taxon>Streptophyta</taxon>
        <taxon>Embryophyta</taxon>
        <taxon>Tracheophyta</taxon>
        <taxon>Spermatophyta</taxon>
        <taxon>Magnoliopsida</taxon>
        <taxon>eudicotyledons</taxon>
        <taxon>Gunneridae</taxon>
        <taxon>Pentapetalae</taxon>
        <taxon>asterids</taxon>
        <taxon>lamiids</taxon>
        <taxon>Solanales</taxon>
        <taxon>Solanaceae</taxon>
        <taxon>Solanoideae</taxon>
        <taxon>Solaneae</taxon>
        <taxon>Solanum</taxon>
    </lineage>
</organism>
<reference evidence="1" key="1">
    <citation type="submission" date="2015-12" db="EMBL/GenBank/DDBJ databases">
        <title>Gene expression during late stages of embryo sac development: a critical building block for successful pollen-pistil interactions.</title>
        <authorList>
            <person name="Liu Y."/>
            <person name="Joly V."/>
            <person name="Sabar M."/>
            <person name="Matton D.P."/>
        </authorList>
    </citation>
    <scope>NUCLEOTIDE SEQUENCE</scope>
</reference>
<accession>A0A0V0GVP8</accession>
<dbReference type="CDD" id="cd09272">
    <property type="entry name" value="RNase_HI_RT_Ty1"/>
    <property type="match status" value="1"/>
</dbReference>
<name>A0A0V0GVP8_SOLCH</name>
<dbReference type="AlphaFoldDB" id="A0A0V0GVP8"/>
<evidence type="ECO:0000313" key="1">
    <source>
        <dbReference type="EMBL" id="JAP12255.1"/>
    </source>
</evidence>
<dbReference type="EMBL" id="GEDG01029887">
    <property type="protein sequence ID" value="JAP12255.1"/>
    <property type="molecule type" value="Transcribed_RNA"/>
</dbReference>
<protein>
    <submittedName>
        <fullName evidence="1">Putative ovule protein</fullName>
    </submittedName>
</protein>
<sequence>MTKNPTFHSRTKHIDIRYHFIRDLVAKKEILLEYCKTQTSWQMYLPRLYLKRNFAISEDYLVSVVLNQEGMLKSDSKQSRNTYIRMFG</sequence>